<dbReference type="EMBL" id="JAXCGZ010015479">
    <property type="protein sequence ID" value="KAK7070206.1"/>
    <property type="molecule type" value="Genomic_DNA"/>
</dbReference>
<evidence type="ECO:0000256" key="1">
    <source>
        <dbReference type="SAM" id="MobiDB-lite"/>
    </source>
</evidence>
<keyword evidence="3" id="KW-1185">Reference proteome</keyword>
<dbReference type="AlphaFoldDB" id="A0AAN8ZVJ8"/>
<comment type="caution">
    <text evidence="2">The sequence shown here is derived from an EMBL/GenBank/DDBJ whole genome shotgun (WGS) entry which is preliminary data.</text>
</comment>
<feature type="region of interest" description="Disordered" evidence="1">
    <location>
        <begin position="1"/>
        <end position="21"/>
    </location>
</feature>
<reference evidence="2 3" key="1">
    <citation type="submission" date="2023-11" db="EMBL/GenBank/DDBJ databases">
        <title>Halocaridina rubra genome assembly.</title>
        <authorList>
            <person name="Smith C."/>
        </authorList>
    </citation>
    <scope>NUCLEOTIDE SEQUENCE [LARGE SCALE GENOMIC DNA]</scope>
    <source>
        <strain evidence="2">EP-1</strain>
        <tissue evidence="2">Whole</tissue>
    </source>
</reference>
<proteinExistence type="predicted"/>
<accession>A0AAN8ZVJ8</accession>
<feature type="compositionally biased region" description="Basic and acidic residues" evidence="1">
    <location>
        <begin position="7"/>
        <end position="17"/>
    </location>
</feature>
<dbReference type="Proteomes" id="UP001381693">
    <property type="component" value="Unassembled WGS sequence"/>
</dbReference>
<protein>
    <submittedName>
        <fullName evidence="2">Uncharacterized protein</fullName>
    </submittedName>
</protein>
<sequence length="62" mass="6683">MGGINEVLKRGNTKDGDSCSPRIAPLSLLLRHAKEHEEGILAPLRSGSRCSTRILTPSLNNT</sequence>
<name>A0AAN8ZVJ8_HALRR</name>
<evidence type="ECO:0000313" key="2">
    <source>
        <dbReference type="EMBL" id="KAK7070206.1"/>
    </source>
</evidence>
<organism evidence="2 3">
    <name type="scientific">Halocaridina rubra</name>
    <name type="common">Hawaiian red shrimp</name>
    <dbReference type="NCBI Taxonomy" id="373956"/>
    <lineage>
        <taxon>Eukaryota</taxon>
        <taxon>Metazoa</taxon>
        <taxon>Ecdysozoa</taxon>
        <taxon>Arthropoda</taxon>
        <taxon>Crustacea</taxon>
        <taxon>Multicrustacea</taxon>
        <taxon>Malacostraca</taxon>
        <taxon>Eumalacostraca</taxon>
        <taxon>Eucarida</taxon>
        <taxon>Decapoda</taxon>
        <taxon>Pleocyemata</taxon>
        <taxon>Caridea</taxon>
        <taxon>Atyoidea</taxon>
        <taxon>Atyidae</taxon>
        <taxon>Halocaridina</taxon>
    </lineage>
</organism>
<evidence type="ECO:0000313" key="3">
    <source>
        <dbReference type="Proteomes" id="UP001381693"/>
    </source>
</evidence>
<gene>
    <name evidence="2" type="ORF">SK128_027203</name>
</gene>